<evidence type="ECO:0000256" key="1">
    <source>
        <dbReference type="SAM" id="MobiDB-lite"/>
    </source>
</evidence>
<evidence type="ECO:0000313" key="2">
    <source>
        <dbReference type="EMBL" id="CAA9374981.1"/>
    </source>
</evidence>
<dbReference type="AlphaFoldDB" id="A0A6J4N4U6"/>
<dbReference type="EMBL" id="CADCUQ010000060">
    <property type="protein sequence ID" value="CAA9374981.1"/>
    <property type="molecule type" value="Genomic_DNA"/>
</dbReference>
<organism evidence="2">
    <name type="scientific">uncultured Phycisphaerae bacterium</name>
    <dbReference type="NCBI Taxonomy" id="904963"/>
    <lineage>
        <taxon>Bacteria</taxon>
        <taxon>Pseudomonadati</taxon>
        <taxon>Planctomycetota</taxon>
        <taxon>Phycisphaerae</taxon>
        <taxon>environmental samples</taxon>
    </lineage>
</organism>
<reference evidence="2" key="1">
    <citation type="submission" date="2020-02" db="EMBL/GenBank/DDBJ databases">
        <authorList>
            <person name="Meier V. D."/>
        </authorList>
    </citation>
    <scope>NUCLEOTIDE SEQUENCE</scope>
    <source>
        <strain evidence="2">AVDCRST_MAG64</strain>
    </source>
</reference>
<feature type="region of interest" description="Disordered" evidence="1">
    <location>
        <begin position="1"/>
        <end position="20"/>
    </location>
</feature>
<sequence length="69" mass="7791">MSRSTAFSGGKPPNQSTQSAPEKLCSIHFVILRYPEGSLVPRTNCLRDERSFGVPQDDKLNARRLIFRL</sequence>
<proteinExistence type="predicted"/>
<protein>
    <submittedName>
        <fullName evidence="2">Uncharacterized protein</fullName>
    </submittedName>
</protein>
<gene>
    <name evidence="2" type="ORF">AVDCRST_MAG64-232</name>
</gene>
<name>A0A6J4N4U6_9BACT</name>
<accession>A0A6J4N4U6</accession>